<gene>
    <name evidence="3" type="ORF">EV146_11179</name>
</gene>
<dbReference type="Pfam" id="PF02080">
    <property type="entry name" value="TrkA_C"/>
    <property type="match status" value="1"/>
</dbReference>
<keyword evidence="1" id="KW-1133">Transmembrane helix</keyword>
<organism evidence="3 4">
    <name type="scientific">Mesobacillus foraminis</name>
    <dbReference type="NCBI Taxonomy" id="279826"/>
    <lineage>
        <taxon>Bacteria</taxon>
        <taxon>Bacillati</taxon>
        <taxon>Bacillota</taxon>
        <taxon>Bacilli</taxon>
        <taxon>Bacillales</taxon>
        <taxon>Bacillaceae</taxon>
        <taxon>Mesobacillus</taxon>
    </lineage>
</organism>
<evidence type="ECO:0000256" key="1">
    <source>
        <dbReference type="SAM" id="Phobius"/>
    </source>
</evidence>
<dbReference type="PROSITE" id="PS51202">
    <property type="entry name" value="RCK_C"/>
    <property type="match status" value="1"/>
</dbReference>
<dbReference type="EMBL" id="SLVV01000011">
    <property type="protein sequence ID" value="TCN22242.1"/>
    <property type="molecule type" value="Genomic_DNA"/>
</dbReference>
<feature type="transmembrane region" description="Helical" evidence="1">
    <location>
        <begin position="6"/>
        <end position="26"/>
    </location>
</feature>
<keyword evidence="1" id="KW-0472">Membrane</keyword>
<sequence length="232" mass="25792">MGYLFVLVYLAIVLAVIEINVVLFTATGLERTVARFQVISMLTGTGFTTGESELIIDHPIRRKLGAFLILFGAFSLAVIISAISNLLSDSFFTLEIAYIAGFLIVSIFILKTPLVKKRLSNLFEKELEEHYELADLPIADVLLTSKEDEIVEIAIDEDSGFAGKCFKDIISSDSDIMVLFIIRGDLKIRTEGYTKELQPGDKALLYGNGKAIRKKFEKNIVQHQHTSNPGRS</sequence>
<keyword evidence="4" id="KW-1185">Reference proteome</keyword>
<dbReference type="GO" id="GO:0006813">
    <property type="term" value="P:potassium ion transport"/>
    <property type="evidence" value="ECO:0007669"/>
    <property type="project" value="InterPro"/>
</dbReference>
<dbReference type="Gene3D" id="3.30.70.1450">
    <property type="entry name" value="Regulator of K+ conductance, C-terminal domain"/>
    <property type="match status" value="1"/>
</dbReference>
<evidence type="ECO:0000313" key="4">
    <source>
        <dbReference type="Proteomes" id="UP000295689"/>
    </source>
</evidence>
<feature type="domain" description="RCK C-terminal" evidence="2">
    <location>
        <begin position="136"/>
        <end position="221"/>
    </location>
</feature>
<dbReference type="GO" id="GO:0008324">
    <property type="term" value="F:monoatomic cation transmembrane transporter activity"/>
    <property type="evidence" value="ECO:0007669"/>
    <property type="project" value="InterPro"/>
</dbReference>
<feature type="transmembrane region" description="Helical" evidence="1">
    <location>
        <begin position="90"/>
        <end position="110"/>
    </location>
</feature>
<comment type="caution">
    <text evidence="3">The sequence shown here is derived from an EMBL/GenBank/DDBJ whole genome shotgun (WGS) entry which is preliminary data.</text>
</comment>
<proteinExistence type="predicted"/>
<dbReference type="InterPro" id="IPR006037">
    <property type="entry name" value="RCK_C"/>
</dbReference>
<name>A0A4R2B843_9BACI</name>
<feature type="transmembrane region" description="Helical" evidence="1">
    <location>
        <begin position="64"/>
        <end position="84"/>
    </location>
</feature>
<accession>A0A4R2B843</accession>
<evidence type="ECO:0000313" key="3">
    <source>
        <dbReference type="EMBL" id="TCN22242.1"/>
    </source>
</evidence>
<protein>
    <submittedName>
        <fullName evidence="3">TrkA family protein</fullName>
    </submittedName>
</protein>
<dbReference type="SUPFAM" id="SSF116726">
    <property type="entry name" value="TrkA C-terminal domain-like"/>
    <property type="match status" value="1"/>
</dbReference>
<keyword evidence="1" id="KW-0812">Transmembrane</keyword>
<dbReference type="AlphaFoldDB" id="A0A4R2B843"/>
<dbReference type="RefSeq" id="WP_132009956.1">
    <property type="nucleotide sequence ID" value="NZ_JABUHM010000013.1"/>
</dbReference>
<dbReference type="InterPro" id="IPR036721">
    <property type="entry name" value="RCK_C_sf"/>
</dbReference>
<evidence type="ECO:0000259" key="2">
    <source>
        <dbReference type="PROSITE" id="PS51202"/>
    </source>
</evidence>
<reference evidence="3 4" key="1">
    <citation type="journal article" date="2015" name="Stand. Genomic Sci.">
        <title>Genomic Encyclopedia of Bacterial and Archaeal Type Strains, Phase III: the genomes of soil and plant-associated and newly described type strains.</title>
        <authorList>
            <person name="Whitman W.B."/>
            <person name="Woyke T."/>
            <person name="Klenk H.P."/>
            <person name="Zhou Y."/>
            <person name="Lilburn T.G."/>
            <person name="Beck B.J."/>
            <person name="De Vos P."/>
            <person name="Vandamme P."/>
            <person name="Eisen J.A."/>
            <person name="Garrity G."/>
            <person name="Hugenholtz P."/>
            <person name="Kyrpides N.C."/>
        </authorList>
    </citation>
    <scope>NUCLEOTIDE SEQUENCE [LARGE SCALE GENOMIC DNA]</scope>
    <source>
        <strain evidence="3 4">CV53</strain>
    </source>
</reference>
<dbReference type="Proteomes" id="UP000295689">
    <property type="component" value="Unassembled WGS sequence"/>
</dbReference>